<evidence type="ECO:0000313" key="1">
    <source>
        <dbReference type="EMBL" id="USN14790.1"/>
    </source>
</evidence>
<name>A0A9E7MQP4_9CAUD</name>
<dbReference type="EMBL" id="ON529855">
    <property type="protein sequence ID" value="USN14790.1"/>
    <property type="molecule type" value="Genomic_DNA"/>
</dbReference>
<dbReference type="Proteomes" id="UP001057221">
    <property type="component" value="Segment"/>
</dbReference>
<protein>
    <recommendedName>
        <fullName evidence="3">DNA binding HTH domain-containing protein</fullName>
    </recommendedName>
</protein>
<keyword evidence="2" id="KW-1185">Reference proteome</keyword>
<organism evidence="1 2">
    <name type="scientific">Brevundimonas phage vB_BpoS-Domovoi</name>
    <dbReference type="NCBI Taxonomy" id="2948598"/>
    <lineage>
        <taxon>Viruses</taxon>
        <taxon>Duplodnaviria</taxon>
        <taxon>Heunggongvirae</taxon>
        <taxon>Uroviricota</taxon>
        <taxon>Caudoviricetes</taxon>
        <taxon>Jeanschmidtviridae</taxon>
        <taxon>Marchewkavirus</taxon>
        <taxon>Marchewkavirus domovoi</taxon>
    </lineage>
</organism>
<reference evidence="1 2" key="1">
    <citation type="submission" date="2022-05" db="EMBL/GenBank/DDBJ databases">
        <authorList>
            <person name="Friedrich I."/>
            <person name="Poehlein A."/>
            <person name="Schneider D."/>
            <person name="Hertel R."/>
            <person name="Daniel R."/>
        </authorList>
    </citation>
    <scope>NUCLEOTIDE SEQUENCE [LARGE SCALE GENOMIC DNA]</scope>
</reference>
<proteinExistence type="predicted"/>
<gene>
    <name evidence="1" type="ORF">DOMOVOI_03160</name>
</gene>
<accession>A0A9E7MQP4</accession>
<evidence type="ECO:0000313" key="2">
    <source>
        <dbReference type="Proteomes" id="UP001057221"/>
    </source>
</evidence>
<evidence type="ECO:0008006" key="3">
    <source>
        <dbReference type="Google" id="ProtNLM"/>
    </source>
</evidence>
<sequence length="156" mass="17118">MARPSTVDSDAVVAYVRQGFIPADAARHFGISRMRVSQIIAERAPDLSHAAQPIAFTPTPDQQEMIKKTEAALASARTRVEAARALKLTVSGLNSRLRRYGIEDTLTRSDRDERLYSETVTALDAAPNKKEAAKKLGLTVSGLNSRIERWGINKAE</sequence>